<dbReference type="AlphaFoldDB" id="A0A1B6MB12"/>
<accession>A0A1B6MB12</accession>
<sequence>MSGPKLIKLGVSMVGQVPVRTQTGVCGIEPFKMDPPPPPPIPKKFPEHLLRPPCLPGSEPGRFPPDCFTFKGYYCPPERIKFIYPPFSENIDFVPSGEVECWWTRPRSCEFEDMDDNLPIRI</sequence>
<organism evidence="1">
    <name type="scientific">Graphocephala atropunctata</name>
    <dbReference type="NCBI Taxonomy" id="36148"/>
    <lineage>
        <taxon>Eukaryota</taxon>
        <taxon>Metazoa</taxon>
        <taxon>Ecdysozoa</taxon>
        <taxon>Arthropoda</taxon>
        <taxon>Hexapoda</taxon>
        <taxon>Insecta</taxon>
        <taxon>Pterygota</taxon>
        <taxon>Neoptera</taxon>
        <taxon>Paraneoptera</taxon>
        <taxon>Hemiptera</taxon>
        <taxon>Auchenorrhyncha</taxon>
        <taxon>Membracoidea</taxon>
        <taxon>Cicadellidae</taxon>
        <taxon>Cicadellinae</taxon>
        <taxon>Cicadellini</taxon>
        <taxon>Graphocephala</taxon>
    </lineage>
</organism>
<protein>
    <submittedName>
        <fullName evidence="1">Uncharacterized protein</fullName>
    </submittedName>
</protein>
<proteinExistence type="predicted"/>
<name>A0A1B6MB12_9HEMI</name>
<reference evidence="1" key="1">
    <citation type="submission" date="2015-11" db="EMBL/GenBank/DDBJ databases">
        <title>De novo transcriptome assembly of four potential Pierce s Disease insect vectors from Arizona vineyards.</title>
        <authorList>
            <person name="Tassone E.E."/>
        </authorList>
    </citation>
    <scope>NUCLEOTIDE SEQUENCE</scope>
</reference>
<gene>
    <name evidence="1" type="ORF">g.50562</name>
</gene>
<dbReference type="EMBL" id="GEBQ01006898">
    <property type="protein sequence ID" value="JAT33079.1"/>
    <property type="molecule type" value="Transcribed_RNA"/>
</dbReference>
<evidence type="ECO:0000313" key="1">
    <source>
        <dbReference type="EMBL" id="JAT33079.1"/>
    </source>
</evidence>